<dbReference type="Pfam" id="PF10546">
    <property type="entry name" value="P63C"/>
    <property type="match status" value="1"/>
</dbReference>
<name>A0A4U1JQK3_RHOCA</name>
<evidence type="ECO:0000259" key="1">
    <source>
        <dbReference type="Pfam" id="PF10546"/>
    </source>
</evidence>
<dbReference type="EMBL" id="SWJZ01000040">
    <property type="protein sequence ID" value="TKD18357.1"/>
    <property type="molecule type" value="Genomic_DNA"/>
</dbReference>
<evidence type="ECO:0000313" key="3">
    <source>
        <dbReference type="Proteomes" id="UP000310597"/>
    </source>
</evidence>
<dbReference type="Proteomes" id="UP000310597">
    <property type="component" value="Unassembled WGS sequence"/>
</dbReference>
<gene>
    <name evidence="2" type="ORF">FBT96_10245</name>
</gene>
<sequence>MTAPLTACIAARPSPWKATGWRICSACMNSRWPGCWPHRSRRNRAEQRSRRWSKPNSEASIYHKQFSCLLETSKHENIAQASIGIRMTDTPQQKGGVARSRALSAQERSRIAKEAAQKRWGNQPLKAVHGSPDKPIRIADIEVPCYILADERRVVATNGVLDAFGLARGGAMIKGMNRLELFAAQDRFKPYVSDDLLARISTPIRFKVGSQEANGFDSDTLIEMAEAVVAADDDGVLQAQQVHIAHQCRVITRSLTRIGLIALIDEATGYQSKREADELQQILTAYIRPEHRPWVQTIPVEFTNELYRVYGWKRQEQNRGPRYAGKLIRELIYEKMPKPVLPALDEANPTDENYRRKRKHHQFLTDKQGLDHFRSQVITMMTVLRISSSKDEFRRNLQKLYGDQLEFDF</sequence>
<feature type="domain" description="Bacteriophage Mx8 p63 C-terminal" evidence="1">
    <location>
        <begin position="282"/>
        <end position="372"/>
    </location>
</feature>
<reference evidence="2 3" key="1">
    <citation type="submission" date="2019-04" db="EMBL/GenBank/DDBJ databases">
        <title>Draft Whole-Genome sequence of the purple photosynthetic bacterium Rhodobacter capsulatus SP108 with an indigenous class A beta-lactamase.</title>
        <authorList>
            <person name="Robertson S."/>
            <person name="Meyer T.E."/>
            <person name="Kyndt J.A."/>
        </authorList>
    </citation>
    <scope>NUCLEOTIDE SEQUENCE [LARGE SCALE GENOMIC DNA]</scope>
    <source>
        <strain evidence="2 3">SP108</strain>
    </source>
</reference>
<organism evidence="2 3">
    <name type="scientific">Rhodobacter capsulatus</name>
    <name type="common">Rhodopseudomonas capsulata</name>
    <dbReference type="NCBI Taxonomy" id="1061"/>
    <lineage>
        <taxon>Bacteria</taxon>
        <taxon>Pseudomonadati</taxon>
        <taxon>Pseudomonadota</taxon>
        <taxon>Alphaproteobacteria</taxon>
        <taxon>Rhodobacterales</taxon>
        <taxon>Rhodobacter group</taxon>
        <taxon>Rhodobacter</taxon>
    </lineage>
</organism>
<proteinExistence type="predicted"/>
<dbReference type="OrthoDB" id="4762429at2"/>
<dbReference type="AlphaFoldDB" id="A0A4U1JQK3"/>
<accession>A0A4U1JQK3</accession>
<dbReference type="InterPro" id="IPR018874">
    <property type="entry name" value="Phage_Mx8_p63_C"/>
</dbReference>
<evidence type="ECO:0000313" key="2">
    <source>
        <dbReference type="EMBL" id="TKD18357.1"/>
    </source>
</evidence>
<comment type="caution">
    <text evidence="2">The sequence shown here is derived from an EMBL/GenBank/DDBJ whole genome shotgun (WGS) entry which is preliminary data.</text>
</comment>
<protein>
    <recommendedName>
        <fullName evidence="1">Bacteriophage Mx8 p63 C-terminal domain-containing protein</fullName>
    </recommendedName>
</protein>